<evidence type="ECO:0000313" key="8">
    <source>
        <dbReference type="Proteomes" id="UP000228948"/>
    </source>
</evidence>
<dbReference type="GO" id="GO:0055085">
    <property type="term" value="P:transmembrane transport"/>
    <property type="evidence" value="ECO:0007669"/>
    <property type="project" value="TreeGrafter"/>
</dbReference>
<keyword evidence="5 6" id="KW-0472">Membrane</keyword>
<evidence type="ECO:0000256" key="3">
    <source>
        <dbReference type="ARBA" id="ARBA00022692"/>
    </source>
</evidence>
<comment type="subcellular location">
    <subcellularLocation>
        <location evidence="1">Membrane</location>
        <topology evidence="1">Multi-pass membrane protein</topology>
    </subcellularLocation>
</comment>
<dbReference type="PANTHER" id="PTHR21716:SF64">
    <property type="entry name" value="AI-2 TRANSPORT PROTEIN TQSA"/>
    <property type="match status" value="1"/>
</dbReference>
<proteinExistence type="inferred from homology"/>
<evidence type="ECO:0000256" key="6">
    <source>
        <dbReference type="SAM" id="Phobius"/>
    </source>
</evidence>
<protein>
    <submittedName>
        <fullName evidence="7">AI-2E family transporter</fullName>
    </submittedName>
</protein>
<dbReference type="STRING" id="441209.GCA_001870665_03199"/>
<dbReference type="PANTHER" id="PTHR21716">
    <property type="entry name" value="TRANSMEMBRANE PROTEIN"/>
    <property type="match status" value="1"/>
</dbReference>
<feature type="transmembrane region" description="Helical" evidence="6">
    <location>
        <begin position="63"/>
        <end position="84"/>
    </location>
</feature>
<feature type="transmembrane region" description="Helical" evidence="6">
    <location>
        <begin position="241"/>
        <end position="263"/>
    </location>
</feature>
<reference evidence="7 8" key="1">
    <citation type="submission" date="2017-11" db="EMBL/GenBank/DDBJ databases">
        <title>Revised Sequence and Annotation of the Rhodobaca barguzinensis strain alga05 Genome.</title>
        <authorList>
            <person name="Kopejtka K."/>
            <person name="Tomasch J.M."/>
            <person name="Bunk B."/>
            <person name="Koblizek M."/>
        </authorList>
    </citation>
    <scope>NUCLEOTIDE SEQUENCE [LARGE SCALE GENOMIC DNA]</scope>
    <source>
        <strain evidence="8">alga05</strain>
    </source>
</reference>
<dbReference type="KEGG" id="rbg:BG454_17065"/>
<keyword evidence="3 6" id="KW-0812">Transmembrane</keyword>
<dbReference type="AlphaFoldDB" id="A0A2K8KJX6"/>
<feature type="transmembrane region" description="Helical" evidence="6">
    <location>
        <begin position="300"/>
        <end position="327"/>
    </location>
</feature>
<gene>
    <name evidence="7" type="ORF">BG454_17065</name>
</gene>
<sequence length="361" mass="38271">MAMSSDLQWRYWAVAALGFAAVLWVLGDVLLPFVTGAAIAYFLNPLVTKLTLAGLPRALSVTVLMLAMIGIVILAGLLVIPSVIAQAVQFTQTAPDLLERLQQFVTARFPNMQGVEEALQNSLVAMGETIRERGAALAQGVWRSVSGVVSVLIFMVITPVVAFYLLLDWPRVVKGADDLLPRQHAPVIRDLAGQIDRSIAGFVRGQVTVCLILAAYYATALGLVGLQFGLAIGVVAGLISFVPYIGAIIGGVLAIGVALWQFWGAPGSIGAVVVIFAIGQILEGNILVPRIVGNSVRLHPVWLLFAISAFGMLFGFTGMLIAVPLAASVGVLVRFGLSQYLASSLYQAPGPAQPLNEDDRL</sequence>
<keyword evidence="8" id="KW-1185">Reference proteome</keyword>
<evidence type="ECO:0000256" key="2">
    <source>
        <dbReference type="ARBA" id="ARBA00009773"/>
    </source>
</evidence>
<dbReference type="RefSeq" id="WP_071481744.1">
    <property type="nucleotide sequence ID" value="NZ_CP024899.1"/>
</dbReference>
<evidence type="ECO:0000256" key="5">
    <source>
        <dbReference type="ARBA" id="ARBA00023136"/>
    </source>
</evidence>
<feature type="transmembrane region" description="Helical" evidence="6">
    <location>
        <begin position="269"/>
        <end position="288"/>
    </location>
</feature>
<evidence type="ECO:0000256" key="1">
    <source>
        <dbReference type="ARBA" id="ARBA00004141"/>
    </source>
</evidence>
<accession>A0A2K8KJX6</accession>
<name>A0A2K8KJX6_9RHOB</name>
<keyword evidence="4 6" id="KW-1133">Transmembrane helix</keyword>
<dbReference type="EMBL" id="CP024899">
    <property type="protein sequence ID" value="ATX67308.1"/>
    <property type="molecule type" value="Genomic_DNA"/>
</dbReference>
<feature type="transmembrane region" description="Helical" evidence="6">
    <location>
        <begin position="141"/>
        <end position="167"/>
    </location>
</feature>
<dbReference type="OrthoDB" id="5792512at2"/>
<feature type="transmembrane region" description="Helical" evidence="6">
    <location>
        <begin position="12"/>
        <end position="43"/>
    </location>
</feature>
<dbReference type="Pfam" id="PF01594">
    <property type="entry name" value="AI-2E_transport"/>
    <property type="match status" value="1"/>
</dbReference>
<dbReference type="InterPro" id="IPR002549">
    <property type="entry name" value="AI-2E-like"/>
</dbReference>
<feature type="transmembrane region" description="Helical" evidence="6">
    <location>
        <begin position="214"/>
        <end position="234"/>
    </location>
</feature>
<dbReference type="Proteomes" id="UP000228948">
    <property type="component" value="Chromosome"/>
</dbReference>
<dbReference type="GO" id="GO:0016020">
    <property type="term" value="C:membrane"/>
    <property type="evidence" value="ECO:0007669"/>
    <property type="project" value="UniProtKB-SubCell"/>
</dbReference>
<evidence type="ECO:0000313" key="7">
    <source>
        <dbReference type="EMBL" id="ATX67308.1"/>
    </source>
</evidence>
<comment type="similarity">
    <text evidence="2">Belongs to the autoinducer-2 exporter (AI-2E) (TC 2.A.86) family.</text>
</comment>
<organism evidence="7 8">
    <name type="scientific">Roseinatronobacter bogoriensis subsp. barguzinensis</name>
    <dbReference type="NCBI Taxonomy" id="441209"/>
    <lineage>
        <taxon>Bacteria</taxon>
        <taxon>Pseudomonadati</taxon>
        <taxon>Pseudomonadota</taxon>
        <taxon>Alphaproteobacteria</taxon>
        <taxon>Rhodobacterales</taxon>
        <taxon>Paracoccaceae</taxon>
        <taxon>Roseinatronobacter</taxon>
    </lineage>
</organism>
<evidence type="ECO:0000256" key="4">
    <source>
        <dbReference type="ARBA" id="ARBA00022989"/>
    </source>
</evidence>